<reference evidence="2" key="2">
    <citation type="submission" date="2010-05" db="EMBL/GenBank/DDBJ databases">
        <authorList>
            <person name="Almeida L.G."/>
            <person name="Nicolas M.F."/>
            <person name="Souza R.C."/>
            <person name="Vasconcelos A.T.R."/>
        </authorList>
    </citation>
    <scope>NUCLEOTIDE SEQUENCE</scope>
</reference>
<name>W5J4J6_ANODA</name>
<gene>
    <name evidence="2" type="ORF">AND_010693</name>
</gene>
<dbReference type="AlphaFoldDB" id="W5J4J6"/>
<reference evidence="2" key="3">
    <citation type="journal article" date="2013" name="Nucleic Acids Res.">
        <title>The genome of Anopheles darlingi, the main neotropical malaria vector.</title>
        <authorList>
            <person name="Marinotti O."/>
            <person name="Cerqueira G.C."/>
            <person name="de Almeida L.G."/>
            <person name="Ferro M.I."/>
            <person name="Loreto E.L."/>
            <person name="Zaha A."/>
            <person name="Teixeira S.M."/>
            <person name="Wespiser A.R."/>
            <person name="Almeida E Silva A."/>
            <person name="Schlindwein A.D."/>
            <person name="Pacheco A.C."/>
            <person name="Silva A.L."/>
            <person name="Graveley B.R."/>
            <person name="Walenz B.P."/>
            <person name="Lima Bde A."/>
            <person name="Ribeiro C.A."/>
            <person name="Nunes-Silva C.G."/>
            <person name="de Carvalho C.R."/>
            <person name="Soares C.M."/>
            <person name="de Menezes C.B."/>
            <person name="Matiolli C."/>
            <person name="Caffrey D."/>
            <person name="Araujo D.A."/>
            <person name="de Oliveira D.M."/>
            <person name="Golenbock D."/>
            <person name="Grisard E.C."/>
            <person name="Fantinatti-Garboggini F."/>
            <person name="de Carvalho F.M."/>
            <person name="Barcellos F.G."/>
            <person name="Prosdocimi F."/>
            <person name="May G."/>
            <person name="Azevedo Junior G.M."/>
            <person name="Guimaraes G.M."/>
            <person name="Goldman G.H."/>
            <person name="Padilha I.Q."/>
            <person name="Batista Jda S."/>
            <person name="Ferro J.A."/>
            <person name="Ribeiro J.M."/>
            <person name="Fietto J.L."/>
            <person name="Dabbas K.M."/>
            <person name="Cerdeira L."/>
            <person name="Agnez-Lima L.F."/>
            <person name="Brocchi M."/>
            <person name="de Carvalho M.O."/>
            <person name="Teixeira Mde M."/>
            <person name="Diniz Maia Mde M."/>
            <person name="Goldman M.H."/>
            <person name="Cruz Schneider M.P."/>
            <person name="Felipe M.S."/>
            <person name="Hungria M."/>
            <person name="Nicolas M.F."/>
            <person name="Pereira M."/>
            <person name="Montes M.A."/>
            <person name="Cantao M.E."/>
            <person name="Vincentz M."/>
            <person name="Rafael M.S."/>
            <person name="Silverman N."/>
            <person name="Stoco P.H."/>
            <person name="Souza R.C."/>
            <person name="Vicentini R."/>
            <person name="Gazzinelli R.T."/>
            <person name="Neves Rde O."/>
            <person name="Silva R."/>
            <person name="Astolfi-Filho S."/>
            <person name="Maciel T.E."/>
            <person name="Urmenyi T.P."/>
            <person name="Tadei W.P."/>
            <person name="Camargo E.P."/>
            <person name="de Vasconcelos A.T."/>
        </authorList>
    </citation>
    <scope>NUCLEOTIDE SEQUENCE</scope>
</reference>
<feature type="chain" id="PRO_5030179340" description="Secreted protein" evidence="1">
    <location>
        <begin position="17"/>
        <end position="438"/>
    </location>
</feature>
<evidence type="ECO:0008006" key="3">
    <source>
        <dbReference type="Google" id="ProtNLM"/>
    </source>
</evidence>
<dbReference type="HOGENOM" id="CLU_625881_0_0_1"/>
<comment type="caution">
    <text evidence="2">The sequence shown here is derived from an EMBL/GenBank/DDBJ whole genome shotgun (WGS) entry which is preliminary data.</text>
</comment>
<dbReference type="InParanoid" id="W5J4J6"/>
<organism evidence="2">
    <name type="scientific">Anopheles darlingi</name>
    <name type="common">Mosquito</name>
    <dbReference type="NCBI Taxonomy" id="43151"/>
    <lineage>
        <taxon>Eukaryota</taxon>
        <taxon>Metazoa</taxon>
        <taxon>Ecdysozoa</taxon>
        <taxon>Arthropoda</taxon>
        <taxon>Hexapoda</taxon>
        <taxon>Insecta</taxon>
        <taxon>Pterygota</taxon>
        <taxon>Neoptera</taxon>
        <taxon>Endopterygota</taxon>
        <taxon>Diptera</taxon>
        <taxon>Nematocera</taxon>
        <taxon>Culicoidea</taxon>
        <taxon>Culicidae</taxon>
        <taxon>Anophelinae</taxon>
        <taxon>Anopheles</taxon>
    </lineage>
</organism>
<accession>W5J4J6</accession>
<keyword evidence="1" id="KW-0732">Signal</keyword>
<sequence>MFRAIILVFVVFCTVAQHSVQSLPEFVEYQELFSTYVHDGDILMQGKRAANSRVAGQFNVELLRLLGNATIQLRQIRNNTIEIIEAASSIDDSCREMVNDLRDFWTKMNQGDVQNCIASASSKLGSLTTDRFFRYANYVQRELTQLVSRVVEVLGTYSKISEMDRIDGQLAVYYQDFSYIYNSYQIILSAELERFDGPDQPLQTELYECLDRSIVWYENDMANVLKGRGVPAMVSYQDLFGNTSATGEQLMQERRAINSAIIRGFNEDLLKLLANATVTVRKLNNETLEYIKQTNVDDTCESIVLDLQEYYTWYAVVELKNCAWYTAEGMVPWTTSRFFRYADYVYGQLSQLTHRVVRVLGSYSSLEQIYRIEELLEQYYANFSWIYNSYQTILDYELERFDEPDHPLRSNLQLCLDGLIAEYESDVEFVLEYLDNYC</sequence>
<reference evidence="2" key="1">
    <citation type="journal article" date="2010" name="BMC Genomics">
        <title>Combination of measures distinguishes pre-miRNAs from other stem-loops in the genome of the newly sequenced Anopheles darlingi.</title>
        <authorList>
            <person name="Mendes N.D."/>
            <person name="Freitas A.T."/>
            <person name="Vasconcelos A.T."/>
            <person name="Sagot M.F."/>
        </authorList>
    </citation>
    <scope>NUCLEOTIDE SEQUENCE</scope>
</reference>
<protein>
    <recommendedName>
        <fullName evidence="3">Secreted protein</fullName>
    </recommendedName>
</protein>
<evidence type="ECO:0000256" key="1">
    <source>
        <dbReference type="SAM" id="SignalP"/>
    </source>
</evidence>
<dbReference type="EMBL" id="ADMH02002218">
    <property type="protein sequence ID" value="ETN57739.1"/>
    <property type="molecule type" value="Genomic_DNA"/>
</dbReference>
<proteinExistence type="predicted"/>
<dbReference type="eggNOG" id="ENOG502T8DA">
    <property type="taxonomic scope" value="Eukaryota"/>
</dbReference>
<dbReference type="VEuPathDB" id="VectorBase:ADAC010699"/>
<dbReference type="OMA" id="EYYTWYA"/>
<dbReference type="VEuPathDB" id="VectorBase:ADAC011201"/>
<feature type="signal peptide" evidence="1">
    <location>
        <begin position="1"/>
        <end position="16"/>
    </location>
</feature>
<evidence type="ECO:0000313" key="2">
    <source>
        <dbReference type="EMBL" id="ETN57739.1"/>
    </source>
</evidence>